<evidence type="ECO:0000313" key="2">
    <source>
        <dbReference type="Proteomes" id="UP001177023"/>
    </source>
</evidence>
<name>A0AA36CED1_9BILA</name>
<keyword evidence="2" id="KW-1185">Reference proteome</keyword>
<comment type="caution">
    <text evidence="1">The sequence shown here is derived from an EMBL/GenBank/DDBJ whole genome shotgun (WGS) entry which is preliminary data.</text>
</comment>
<accession>A0AA36CED1</accession>
<organism evidence="1 2">
    <name type="scientific">Mesorhabditis spiculigera</name>
    <dbReference type="NCBI Taxonomy" id="96644"/>
    <lineage>
        <taxon>Eukaryota</taxon>
        <taxon>Metazoa</taxon>
        <taxon>Ecdysozoa</taxon>
        <taxon>Nematoda</taxon>
        <taxon>Chromadorea</taxon>
        <taxon>Rhabditida</taxon>
        <taxon>Rhabditina</taxon>
        <taxon>Rhabditomorpha</taxon>
        <taxon>Rhabditoidea</taxon>
        <taxon>Rhabditidae</taxon>
        <taxon>Mesorhabditinae</taxon>
        <taxon>Mesorhabditis</taxon>
    </lineage>
</organism>
<feature type="non-terminal residue" evidence="1">
    <location>
        <position position="1"/>
    </location>
</feature>
<proteinExistence type="predicted"/>
<reference evidence="1" key="1">
    <citation type="submission" date="2023-06" db="EMBL/GenBank/DDBJ databases">
        <authorList>
            <person name="Delattre M."/>
        </authorList>
    </citation>
    <scope>NUCLEOTIDE SEQUENCE</scope>
    <source>
        <strain evidence="1">AF72</strain>
    </source>
</reference>
<dbReference type="EMBL" id="CATQJA010001490">
    <property type="protein sequence ID" value="CAJ0567418.1"/>
    <property type="molecule type" value="Genomic_DNA"/>
</dbReference>
<protein>
    <submittedName>
        <fullName evidence="1">Uncharacterized protein</fullName>
    </submittedName>
</protein>
<gene>
    <name evidence="1" type="ORF">MSPICULIGERA_LOCUS5971</name>
</gene>
<dbReference type="Proteomes" id="UP001177023">
    <property type="component" value="Unassembled WGS sequence"/>
</dbReference>
<evidence type="ECO:0000313" key="1">
    <source>
        <dbReference type="EMBL" id="CAJ0567418.1"/>
    </source>
</evidence>
<sequence>MSEKQKCLLGPDETTFLRISDWHGVKLGKAFTPASSEIEAIIDMHARSRLGPNPRAVVLALEKGFEEKRFEKLNCVVAWLVVPPEAPSSTVTSISFSSGDEDTDSDWKERARRLWADSKQEGRDEEAQEVCFEKLAAIGHEHATREDEWAGLQAQGNTEIMAHFSVSPGRTCVINDLIQFFKDNCPGNVELGPSKMIRREGRLAHIFVKATSYEALLEAEEALSHVDIKAEKNFIFTV</sequence>
<dbReference type="AlphaFoldDB" id="A0AA36CED1"/>